<dbReference type="STRING" id="266749.SAMN05421876_104172"/>
<dbReference type="EMBL" id="JSYL01000004">
    <property type="protein sequence ID" value="KIA89005.1"/>
    <property type="molecule type" value="Genomic_DNA"/>
</dbReference>
<keyword evidence="3" id="KW-1185">Reference proteome</keyword>
<reference evidence="2 3" key="1">
    <citation type="submission" date="2014-10" db="EMBL/GenBank/DDBJ databases">
        <title>Kaistella jeonii genome.</title>
        <authorList>
            <person name="Clayton J.T."/>
            <person name="Newman J.D."/>
        </authorList>
    </citation>
    <scope>NUCLEOTIDE SEQUENCE [LARGE SCALE GENOMIC DNA]</scope>
    <source>
        <strain evidence="2 3">DSM 17048</strain>
    </source>
</reference>
<keyword evidence="1" id="KW-0812">Transmembrane</keyword>
<feature type="transmembrane region" description="Helical" evidence="1">
    <location>
        <begin position="125"/>
        <end position="143"/>
    </location>
</feature>
<comment type="caution">
    <text evidence="2">The sequence shown here is derived from an EMBL/GenBank/DDBJ whole genome shotgun (WGS) entry which is preliminary data.</text>
</comment>
<sequence length="198" mass="22879">MKLKYILLILTLVAAVFSFVGAKENFTWWLEAFPVILGILALIIFRKFQFTNLVYTVIFIHFLVLLLGAHYTYAEVPGFKWMNDLFGGTRNNYDKIGHFIQGFSPALIAREILIRKDVLHKKSWLFFIVISIVLAISAFYEMIEWWVSLFSGESGDSFLGTQGYIWDTQTDMFMALIGGIFALLLFSKIHDKKIQELQ</sequence>
<dbReference type="AlphaFoldDB" id="A0A0C1D5H8"/>
<dbReference type="OrthoDB" id="9786473at2"/>
<feature type="transmembrane region" description="Helical" evidence="1">
    <location>
        <begin position="96"/>
        <end position="113"/>
    </location>
</feature>
<keyword evidence="1" id="KW-1133">Transmembrane helix</keyword>
<proteinExistence type="predicted"/>
<dbReference type="Pfam" id="PF09997">
    <property type="entry name" value="DUF2238"/>
    <property type="match status" value="1"/>
</dbReference>
<evidence type="ECO:0000313" key="2">
    <source>
        <dbReference type="EMBL" id="KIA89005.1"/>
    </source>
</evidence>
<dbReference type="Proteomes" id="UP000031473">
    <property type="component" value="Unassembled WGS sequence"/>
</dbReference>
<name>A0A0C1D5H8_9FLAO</name>
<dbReference type="InterPro" id="IPR014509">
    <property type="entry name" value="YjdF-like"/>
</dbReference>
<dbReference type="InterPro" id="IPR058534">
    <property type="entry name" value="YjdF"/>
</dbReference>
<feature type="transmembrane region" description="Helical" evidence="1">
    <location>
        <begin position="52"/>
        <end position="73"/>
    </location>
</feature>
<organism evidence="2 3">
    <name type="scientific">Kaistella jeonii</name>
    <dbReference type="NCBI Taxonomy" id="266749"/>
    <lineage>
        <taxon>Bacteria</taxon>
        <taxon>Pseudomonadati</taxon>
        <taxon>Bacteroidota</taxon>
        <taxon>Flavobacteriia</taxon>
        <taxon>Flavobacteriales</taxon>
        <taxon>Weeksellaceae</taxon>
        <taxon>Chryseobacterium group</taxon>
        <taxon>Kaistella</taxon>
    </lineage>
</organism>
<dbReference type="PIRSF" id="PIRSF020606">
    <property type="entry name" value="UCP020606"/>
    <property type="match status" value="1"/>
</dbReference>
<evidence type="ECO:0000256" key="1">
    <source>
        <dbReference type="SAM" id="Phobius"/>
    </source>
</evidence>
<keyword evidence="1" id="KW-0472">Membrane</keyword>
<dbReference type="RefSeq" id="WP_039351486.1">
    <property type="nucleotide sequence ID" value="NZ_FOLA01000004.1"/>
</dbReference>
<gene>
    <name evidence="2" type="ORF">OA86_07975</name>
</gene>
<evidence type="ECO:0000313" key="3">
    <source>
        <dbReference type="Proteomes" id="UP000031473"/>
    </source>
</evidence>
<feature type="transmembrane region" description="Helical" evidence="1">
    <location>
        <begin position="163"/>
        <end position="186"/>
    </location>
</feature>
<accession>A0A0C1D5H8</accession>
<protein>
    <submittedName>
        <fullName evidence="2">Membrane protein</fullName>
    </submittedName>
</protein>
<feature type="transmembrane region" description="Helical" evidence="1">
    <location>
        <begin position="28"/>
        <end position="45"/>
    </location>
</feature>